<evidence type="ECO:0000313" key="2">
    <source>
        <dbReference type="EMBL" id="MBP2477588.1"/>
    </source>
</evidence>
<reference evidence="2 3" key="1">
    <citation type="submission" date="2021-03" db="EMBL/GenBank/DDBJ databases">
        <title>Sequencing the genomes of 1000 actinobacteria strains.</title>
        <authorList>
            <person name="Klenk H.-P."/>
        </authorList>
    </citation>
    <scope>NUCLEOTIDE SEQUENCE [LARGE SCALE GENOMIC DNA]</scope>
    <source>
        <strain evidence="2 3">DSM 44580</strain>
    </source>
</reference>
<sequence length="555" mass="62167">MNIDMSTPPSGGQPGTPSSVPDHATVTHQPLPRDNQSVIEAGLEIHGDGDDITLTQTPLFPPGPSRSLTLTEAFTQARQTSPTPSEPIRWVAHDLTTTARYLREREYRMWSGMCLDSAEDILDLRDGVLPPPAREQVRLQERYAMVIWRVAVALDRTEAVTLVNLESDRALLAAEFNAVGLPWNSTTFKSEMAMIAGTPTATEPYPLLEELDQELSAALGAVDFDWRGAFSEAFDGVTLTMEDGPEKQALDALDSSTKEKLLQYVNISALTSEFGYDWADRWVVDGRWRPVFRPATAVPELWSVLGGALRFPAQLRCCVQAPPDRILLRVHLPRRTVEFWEDMTDEVNLLSRLDRLHPVHREAVQHIRDRVEGRLAIFSVLHHGFKTLTWQEWDRLCARSPKAMDYLGSVTSLDQNRLSLRTVLGRPFPPPDVLAQEGVRRPHHLRTDEMRSAISERGKQALTFMHFSNIAEFTCLVAAKLRRELAQHEAQLLLVQHDEILIETDPARADAVEQAVLHARRDAYGSMVHSDNVSGPPSLGRGQTWAEATANSTLR</sequence>
<evidence type="ECO:0000313" key="3">
    <source>
        <dbReference type="Proteomes" id="UP001519363"/>
    </source>
</evidence>
<name>A0ABS5AM08_9PSEU</name>
<dbReference type="EMBL" id="JAGIOO010000001">
    <property type="protein sequence ID" value="MBP2477588.1"/>
    <property type="molecule type" value="Genomic_DNA"/>
</dbReference>
<evidence type="ECO:0000256" key="1">
    <source>
        <dbReference type="SAM" id="MobiDB-lite"/>
    </source>
</evidence>
<keyword evidence="2" id="KW-0808">Transferase</keyword>
<protein>
    <submittedName>
        <fullName evidence="2">DNA polymerase-1</fullName>
        <ecNumber evidence="2">2.7.7.7</ecNumber>
    </submittedName>
</protein>
<gene>
    <name evidence="2" type="ORF">JOF53_006460</name>
</gene>
<dbReference type="GO" id="GO:0003887">
    <property type="term" value="F:DNA-directed DNA polymerase activity"/>
    <property type="evidence" value="ECO:0007669"/>
    <property type="project" value="UniProtKB-EC"/>
</dbReference>
<comment type="caution">
    <text evidence="2">The sequence shown here is derived from an EMBL/GenBank/DDBJ whole genome shotgun (WGS) entry which is preliminary data.</text>
</comment>
<organism evidence="2 3">
    <name type="scientific">Crossiella equi</name>
    <dbReference type="NCBI Taxonomy" id="130796"/>
    <lineage>
        <taxon>Bacteria</taxon>
        <taxon>Bacillati</taxon>
        <taxon>Actinomycetota</taxon>
        <taxon>Actinomycetes</taxon>
        <taxon>Pseudonocardiales</taxon>
        <taxon>Pseudonocardiaceae</taxon>
        <taxon>Crossiella</taxon>
    </lineage>
</organism>
<dbReference type="Proteomes" id="UP001519363">
    <property type="component" value="Unassembled WGS sequence"/>
</dbReference>
<feature type="region of interest" description="Disordered" evidence="1">
    <location>
        <begin position="1"/>
        <end position="33"/>
    </location>
</feature>
<dbReference type="RefSeq" id="WP_143342912.1">
    <property type="nucleotide sequence ID" value="NZ_JAGIOO010000001.1"/>
</dbReference>
<dbReference type="EC" id="2.7.7.7" evidence="2"/>
<keyword evidence="3" id="KW-1185">Reference proteome</keyword>
<keyword evidence="2" id="KW-0548">Nucleotidyltransferase</keyword>
<feature type="compositionally biased region" description="Low complexity" evidence="1">
    <location>
        <begin position="1"/>
        <end position="19"/>
    </location>
</feature>
<accession>A0ABS5AM08</accession>
<feature type="region of interest" description="Disordered" evidence="1">
    <location>
        <begin position="528"/>
        <end position="555"/>
    </location>
</feature>
<proteinExistence type="predicted"/>